<name>A0A1M7QAE5_9BACI</name>
<dbReference type="InterPro" id="IPR014710">
    <property type="entry name" value="RmlC-like_jellyroll"/>
</dbReference>
<dbReference type="InterPro" id="IPR052538">
    <property type="entry name" value="Flavonoid_dioxygenase-like"/>
</dbReference>
<gene>
    <name evidence="2" type="ORF">SAMN05216179_2980</name>
</gene>
<dbReference type="SUPFAM" id="SSF51182">
    <property type="entry name" value="RmlC-like cupins"/>
    <property type="match status" value="1"/>
</dbReference>
<dbReference type="InterPro" id="IPR011051">
    <property type="entry name" value="RmlC_Cupin_sf"/>
</dbReference>
<dbReference type="GO" id="GO:0016853">
    <property type="term" value="F:isomerase activity"/>
    <property type="evidence" value="ECO:0007669"/>
    <property type="project" value="UniProtKB-KW"/>
</dbReference>
<dbReference type="Proteomes" id="UP000184184">
    <property type="component" value="Unassembled WGS sequence"/>
</dbReference>
<dbReference type="PANTHER" id="PTHR43346:SF1">
    <property type="entry name" value="QUERCETIN 2,3-DIOXYGENASE-RELATED"/>
    <property type="match status" value="1"/>
</dbReference>
<dbReference type="AlphaFoldDB" id="A0A1M7QAE5"/>
<dbReference type="STRING" id="1027249.SAMN05216179_2980"/>
<organism evidence="2 3">
    <name type="scientific">Gracilibacillus kekensis</name>
    <dbReference type="NCBI Taxonomy" id="1027249"/>
    <lineage>
        <taxon>Bacteria</taxon>
        <taxon>Bacillati</taxon>
        <taxon>Bacillota</taxon>
        <taxon>Bacilli</taxon>
        <taxon>Bacillales</taxon>
        <taxon>Bacillaceae</taxon>
        <taxon>Gracilibacillus</taxon>
    </lineage>
</organism>
<feature type="domain" description="Cupin type-2" evidence="1">
    <location>
        <begin position="64"/>
        <end position="139"/>
    </location>
</feature>
<dbReference type="Pfam" id="PF07883">
    <property type="entry name" value="Cupin_2"/>
    <property type="match status" value="1"/>
</dbReference>
<dbReference type="Gene3D" id="2.60.120.10">
    <property type="entry name" value="Jelly Rolls"/>
    <property type="match status" value="1"/>
</dbReference>
<dbReference type="CDD" id="cd02223">
    <property type="entry name" value="cupin_Bh2720-like"/>
    <property type="match status" value="1"/>
</dbReference>
<evidence type="ECO:0000313" key="2">
    <source>
        <dbReference type="EMBL" id="SHN27585.1"/>
    </source>
</evidence>
<keyword evidence="2" id="KW-0413">Isomerase</keyword>
<dbReference type="InterPro" id="IPR013096">
    <property type="entry name" value="Cupin_2"/>
</dbReference>
<dbReference type="PANTHER" id="PTHR43346">
    <property type="entry name" value="LIGAND BINDING DOMAIN PROTEIN, PUTATIVE (AFU_ORTHOLOGUE AFUA_6G14370)-RELATED"/>
    <property type="match status" value="1"/>
</dbReference>
<sequence length="164" mass="18653">MHYNPYHQWYPTMPQQGNYQTGAPSQHVHDFGKQPFVLNIDQATKQNNTFRTAIWTGDHLQVTLMCIGIGEDIGLESHPHTDQFLRVEQGQGLVLMGDRSDHLDFQQFVCDDFAVMVPAGKWHNIINTGHEPLKLYSIYAPPEHPFGTVHPTKAMAMSAEHHHS</sequence>
<accession>A0A1M7QAE5</accession>
<proteinExistence type="predicted"/>
<evidence type="ECO:0000313" key="3">
    <source>
        <dbReference type="Proteomes" id="UP000184184"/>
    </source>
</evidence>
<dbReference type="EMBL" id="FRCZ01000006">
    <property type="protein sequence ID" value="SHN27585.1"/>
    <property type="molecule type" value="Genomic_DNA"/>
</dbReference>
<protein>
    <submittedName>
        <fullName evidence="2">Mannose-6-phosphate isomerase, cupin superfamily</fullName>
    </submittedName>
</protein>
<reference evidence="2 3" key="1">
    <citation type="submission" date="2016-11" db="EMBL/GenBank/DDBJ databases">
        <authorList>
            <person name="Jaros S."/>
            <person name="Januszkiewicz K."/>
            <person name="Wedrychowicz H."/>
        </authorList>
    </citation>
    <scope>NUCLEOTIDE SEQUENCE [LARGE SCALE GENOMIC DNA]</scope>
    <source>
        <strain evidence="2 3">CGMCC 1.10681</strain>
    </source>
</reference>
<keyword evidence="3" id="KW-1185">Reference proteome</keyword>
<evidence type="ECO:0000259" key="1">
    <source>
        <dbReference type="Pfam" id="PF07883"/>
    </source>
</evidence>